<evidence type="ECO:0000256" key="1">
    <source>
        <dbReference type="ARBA" id="ARBA00022448"/>
    </source>
</evidence>
<keyword evidence="5 6" id="KW-0408">Iron</keyword>
<dbReference type="GO" id="GO:0020037">
    <property type="term" value="F:heme binding"/>
    <property type="evidence" value="ECO:0007669"/>
    <property type="project" value="InterPro"/>
</dbReference>
<feature type="domain" description="Cytochrome c" evidence="8">
    <location>
        <begin position="74"/>
        <end position="248"/>
    </location>
</feature>
<keyword evidence="10" id="KW-1185">Reference proteome</keyword>
<evidence type="ECO:0000256" key="6">
    <source>
        <dbReference type="PROSITE-ProRule" id="PRU00433"/>
    </source>
</evidence>
<dbReference type="GO" id="GO:0009055">
    <property type="term" value="F:electron transfer activity"/>
    <property type="evidence" value="ECO:0007669"/>
    <property type="project" value="InterPro"/>
</dbReference>
<feature type="region of interest" description="Disordered" evidence="7">
    <location>
        <begin position="363"/>
        <end position="383"/>
    </location>
</feature>
<keyword evidence="4" id="KW-0249">Electron transport</keyword>
<dbReference type="InterPro" id="IPR036909">
    <property type="entry name" value="Cyt_c-like_dom_sf"/>
</dbReference>
<evidence type="ECO:0000256" key="4">
    <source>
        <dbReference type="ARBA" id="ARBA00022982"/>
    </source>
</evidence>
<keyword evidence="3 6" id="KW-0479">Metal-binding</keyword>
<evidence type="ECO:0000256" key="5">
    <source>
        <dbReference type="ARBA" id="ARBA00023004"/>
    </source>
</evidence>
<protein>
    <submittedName>
        <fullName evidence="9">C-type cytochrome</fullName>
    </submittedName>
</protein>
<dbReference type="PANTHER" id="PTHR33751:SF9">
    <property type="entry name" value="CYTOCHROME C4"/>
    <property type="match status" value="1"/>
</dbReference>
<dbReference type="Proteomes" id="UP001139477">
    <property type="component" value="Unassembled WGS sequence"/>
</dbReference>
<dbReference type="InterPro" id="IPR009056">
    <property type="entry name" value="Cyt_c-like_dom"/>
</dbReference>
<comment type="caution">
    <text evidence="9">The sequence shown here is derived from an EMBL/GenBank/DDBJ whole genome shotgun (WGS) entry which is preliminary data.</text>
</comment>
<dbReference type="InterPro" id="IPR050597">
    <property type="entry name" value="Cytochrome_c_Oxidase_Subunit"/>
</dbReference>
<dbReference type="AlphaFoldDB" id="A0A9X2JPP9"/>
<evidence type="ECO:0000313" key="9">
    <source>
        <dbReference type="EMBL" id="MCP1170247.1"/>
    </source>
</evidence>
<feature type="domain" description="Cytochrome c" evidence="8">
    <location>
        <begin position="253"/>
        <end position="357"/>
    </location>
</feature>
<keyword evidence="2 6" id="KW-0349">Heme</keyword>
<proteinExistence type="predicted"/>
<dbReference type="RefSeq" id="WP_253334755.1">
    <property type="nucleotide sequence ID" value="NZ_JAMYXC010000275.1"/>
</dbReference>
<dbReference type="Gene3D" id="1.10.760.10">
    <property type="entry name" value="Cytochrome c-like domain"/>
    <property type="match status" value="3"/>
</dbReference>
<evidence type="ECO:0000259" key="8">
    <source>
        <dbReference type="PROSITE" id="PS51007"/>
    </source>
</evidence>
<evidence type="ECO:0000256" key="7">
    <source>
        <dbReference type="SAM" id="MobiDB-lite"/>
    </source>
</evidence>
<evidence type="ECO:0000313" key="10">
    <source>
        <dbReference type="Proteomes" id="UP001139477"/>
    </source>
</evidence>
<dbReference type="EMBL" id="JAMYXC010000275">
    <property type="protein sequence ID" value="MCP1170247.1"/>
    <property type="molecule type" value="Genomic_DNA"/>
</dbReference>
<accession>A0A9X2JPP9</accession>
<sequence>MRQRTRTVLYTLGALAVAGALAGGATVAFGLYNVSARAGHLAPTYWALHTTYRNSVDLYSGAPETPAPNLDDPALIELGARHFETACAMCHAVPGKERTATVRGMNPEPPHITEAVGRWSPQELHWILYEGVKMSGMPQWPSSRGDDVWAVVAYLRAIQNAAITPERQAEITARAALDAPKGAAWCAGCHGGTQAHVPRLDIFEADYIEASLTAYREGRRESGIMQHAASELRPDELRDLAEWFAGHEAPPKSSGAAGSETLTLGEKLARAGTDDVPACTACHGPGPRDLAGLGGEELEGKFPPLAGQDEAYLITQLRLWRDGVRGGTEAYNLMRVAAQELEEEEIEALAAWYAALDPSTGEIAAPGEGRRGRINPMRLPADH</sequence>
<dbReference type="PANTHER" id="PTHR33751">
    <property type="entry name" value="CBB3-TYPE CYTOCHROME C OXIDASE SUBUNIT FIXP"/>
    <property type="match status" value="1"/>
</dbReference>
<dbReference type="GO" id="GO:0046872">
    <property type="term" value="F:metal ion binding"/>
    <property type="evidence" value="ECO:0007669"/>
    <property type="project" value="UniProtKB-KW"/>
</dbReference>
<gene>
    <name evidence="9" type="ORF">NHG85_17215</name>
</gene>
<dbReference type="SUPFAM" id="SSF46626">
    <property type="entry name" value="Cytochrome c"/>
    <property type="match status" value="3"/>
</dbReference>
<dbReference type="Pfam" id="PF13442">
    <property type="entry name" value="Cytochrome_CBB3"/>
    <property type="match status" value="1"/>
</dbReference>
<organism evidence="9 10">
    <name type="scientific">Limimaricola litoreus</name>
    <dbReference type="NCBI Taxonomy" id="2955316"/>
    <lineage>
        <taxon>Bacteria</taxon>
        <taxon>Pseudomonadati</taxon>
        <taxon>Pseudomonadota</taxon>
        <taxon>Alphaproteobacteria</taxon>
        <taxon>Rhodobacterales</taxon>
        <taxon>Paracoccaceae</taxon>
        <taxon>Limimaricola</taxon>
    </lineage>
</organism>
<evidence type="ECO:0000256" key="2">
    <source>
        <dbReference type="ARBA" id="ARBA00022617"/>
    </source>
</evidence>
<keyword evidence="1" id="KW-0813">Transport</keyword>
<name>A0A9X2JPP9_9RHOB</name>
<dbReference type="PROSITE" id="PS51007">
    <property type="entry name" value="CYTC"/>
    <property type="match status" value="2"/>
</dbReference>
<reference evidence="9" key="1">
    <citation type="submission" date="2022-06" db="EMBL/GenBank/DDBJ databases">
        <title>Limimaricola sediminis sp. nov., isolated from an intertidal sediment.</title>
        <authorList>
            <person name="Shao X."/>
        </authorList>
    </citation>
    <scope>NUCLEOTIDE SEQUENCE</scope>
    <source>
        <strain evidence="9">ASW11-118</strain>
    </source>
</reference>
<evidence type="ECO:0000256" key="3">
    <source>
        <dbReference type="ARBA" id="ARBA00022723"/>
    </source>
</evidence>